<accession>A0A9W8NI78</accession>
<dbReference type="GO" id="GO:0005737">
    <property type="term" value="C:cytoplasm"/>
    <property type="evidence" value="ECO:0007669"/>
    <property type="project" value="TreeGrafter"/>
</dbReference>
<evidence type="ECO:0000259" key="2">
    <source>
        <dbReference type="Pfam" id="PF00656"/>
    </source>
</evidence>
<dbReference type="Proteomes" id="UP001148614">
    <property type="component" value="Unassembled WGS sequence"/>
</dbReference>
<dbReference type="GO" id="GO:0004197">
    <property type="term" value="F:cysteine-type endopeptidase activity"/>
    <property type="evidence" value="ECO:0007669"/>
    <property type="project" value="InterPro"/>
</dbReference>
<dbReference type="InterPro" id="IPR008972">
    <property type="entry name" value="Cupredoxin"/>
</dbReference>
<evidence type="ECO:0000313" key="4">
    <source>
        <dbReference type="Proteomes" id="UP001148614"/>
    </source>
</evidence>
<dbReference type="PANTHER" id="PTHR48104">
    <property type="entry name" value="METACASPASE-4"/>
    <property type="match status" value="1"/>
</dbReference>
<dbReference type="PANTHER" id="PTHR48104:SF30">
    <property type="entry name" value="METACASPASE-1"/>
    <property type="match status" value="1"/>
</dbReference>
<sequence>MGELLPTTTHFALLIGVNSDSERPLKGCARDVRKIAECLRETLTAGAHIQLCTADDSVADGSNVDVANDRTRIPELPATYANIKGALEKILSMARNGTYVYIHYSGHGQRMEASSEYSYRTTGDLALSFLEAKDAIDMKSLTGLELANILKAMVDNGMIVTLVLDCCFSGCVLRHRGGLKHNATLLREYDPNVTSVSHATAMNYDSRKGIFYNGDYRDASMLPNWLIRPEGYTVITACGPQEIARELSFPGQTYRHGALSYFILRAIEKLGGLGGKHAHIYPYLCSMFRQHHPMQNPMWFGNPELYFFGEEASNIGLAAAPYSVFWNGSCLKLQGGQAHGVCEGDEFAVYTIGTERPLVTSKASNVGPLTSDLCVPEPQAFRKKKGFMAKALTHFSLRCYPIEIDLSDTCLDDWQTALGNRENLVFRNSEHQYALHISSNETGDSYRVRDSCGQEEASGILRDLEVEKKKKSPGQVLDIVERLVKFIMVRSLTNKWNPTALEEQYQVNLLNPTGEAYQPGAVVSVEEGDQLRLVVQNHGSTPLYLHIYNLAPLGDIKNILWASYAVVPSENRQNGFRGQWVHRLKTMIPSALSLDSVSSCEDIIKVFLTTHPTSFASLEMQEFEDIRDHGTVEPGQTEEPPLSGAEDWVALDFRIVTHKNQRC</sequence>
<feature type="domain" description="Peptidase C14 caspase" evidence="2">
    <location>
        <begin position="10"/>
        <end position="266"/>
    </location>
</feature>
<comment type="caution">
    <text evidence="3">The sequence shown here is derived from an EMBL/GenBank/DDBJ whole genome shotgun (WGS) entry which is preliminary data.</text>
</comment>
<name>A0A9W8NI78_9PEZI</name>
<reference evidence="3" key="1">
    <citation type="submission" date="2022-07" db="EMBL/GenBank/DDBJ databases">
        <title>Genome Sequence of Xylaria arbuscula.</title>
        <authorList>
            <person name="Buettner E."/>
        </authorList>
    </citation>
    <scope>NUCLEOTIDE SEQUENCE</scope>
    <source>
        <strain evidence="3">VT107</strain>
    </source>
</reference>
<proteinExistence type="inferred from homology"/>
<dbReference type="Gene3D" id="3.40.50.1460">
    <property type="match status" value="1"/>
</dbReference>
<dbReference type="SUPFAM" id="SSF49503">
    <property type="entry name" value="Cupredoxins"/>
    <property type="match status" value="1"/>
</dbReference>
<dbReference type="AlphaFoldDB" id="A0A9W8NI78"/>
<protein>
    <recommendedName>
        <fullName evidence="2">Peptidase C14 caspase domain-containing protein</fullName>
    </recommendedName>
</protein>
<dbReference type="EMBL" id="JANPWZ010000395">
    <property type="protein sequence ID" value="KAJ3577304.1"/>
    <property type="molecule type" value="Genomic_DNA"/>
</dbReference>
<keyword evidence="4" id="KW-1185">Reference proteome</keyword>
<dbReference type="InterPro" id="IPR050452">
    <property type="entry name" value="Metacaspase"/>
</dbReference>
<dbReference type="InterPro" id="IPR011600">
    <property type="entry name" value="Pept_C14_caspase"/>
</dbReference>
<evidence type="ECO:0000256" key="1">
    <source>
        <dbReference type="ARBA" id="ARBA00009005"/>
    </source>
</evidence>
<gene>
    <name evidence="3" type="ORF">NPX13_g3263</name>
</gene>
<evidence type="ECO:0000313" key="3">
    <source>
        <dbReference type="EMBL" id="KAJ3577304.1"/>
    </source>
</evidence>
<organism evidence="3 4">
    <name type="scientific">Xylaria arbuscula</name>
    <dbReference type="NCBI Taxonomy" id="114810"/>
    <lineage>
        <taxon>Eukaryota</taxon>
        <taxon>Fungi</taxon>
        <taxon>Dikarya</taxon>
        <taxon>Ascomycota</taxon>
        <taxon>Pezizomycotina</taxon>
        <taxon>Sordariomycetes</taxon>
        <taxon>Xylariomycetidae</taxon>
        <taxon>Xylariales</taxon>
        <taxon>Xylariaceae</taxon>
        <taxon>Xylaria</taxon>
    </lineage>
</organism>
<dbReference type="VEuPathDB" id="FungiDB:F4678DRAFT_461496"/>
<dbReference type="GO" id="GO:0006508">
    <property type="term" value="P:proteolysis"/>
    <property type="evidence" value="ECO:0007669"/>
    <property type="project" value="InterPro"/>
</dbReference>
<comment type="similarity">
    <text evidence="1">Belongs to the peptidase C14B family.</text>
</comment>
<dbReference type="Pfam" id="PF00656">
    <property type="entry name" value="Peptidase_C14"/>
    <property type="match status" value="1"/>
</dbReference>